<comment type="caution">
    <text evidence="1">The sequence shown here is derived from an EMBL/GenBank/DDBJ whole genome shotgun (WGS) entry which is preliminary data.</text>
</comment>
<evidence type="ECO:0000313" key="1">
    <source>
        <dbReference type="EMBL" id="OXM85039.1"/>
    </source>
</evidence>
<accession>A0A229UQ79</accession>
<dbReference type="EMBL" id="NMQW01000024">
    <property type="protein sequence ID" value="OXM85039.1"/>
    <property type="molecule type" value="Genomic_DNA"/>
</dbReference>
<dbReference type="Proteomes" id="UP000215509">
    <property type="component" value="Unassembled WGS sequence"/>
</dbReference>
<sequence length="1041" mass="117397">MYRKGAGPLIHPPKIDSREVSDLIDRMKEMVPYYTPEWRFTPDSPDPGTALFLLFSEMFHENIKRLNRVPAKNLIAFLNLFDITLLPARPASTHLTFRLNEGTPDPVFIPAGTRVTAEEEAGPVPYETGSALLLTPATWKAGFVTSKKRDAIVQLSEAFLQASRQGELLPTPLFRYTEEENVQEHALLIGHNALFTVFETARIEVELGNSAKRYEDARLVGQLANPLLTEWLYASSEGWSAFDRVEVLGSRIVLYKEHLGEMVEREVNGTAGRWIQCRLKPHAEVPVHPSNDERVPLCERGLVLDHMHIKTDYIDSLGRGGLQPDLMFYNDVQADPEGFYPFGDHFALYGMFYISSQEAFSKRDGWIELEFHLSAIRNRFQPESEQQVDWKLIMKKSQFRKADVPLVSISRVIWEYWNGAAWVRLNAGPGAEAVFYEVLEGSEGKRRLAFRCPHDAEPTFVNGIHNYWIRARIVQIENAYAPNAMYLSPWMADVRMTYGYEERTYPVEACLTVNNTITVNETQRIQEGRAIEPFAPLECKHPALYLGFDQPPLRGPISVYVSVPPHKEATGAPPYLEWEYMRSSAFQGGTPEWAPLKLSDGTGGLLQSGLLQFAGPADFAKARQLGVEGYWIRAVNRDDRYDNDSDPVGAPMVNGLFINTVQVQQQESLHDEIPELRRDRTPYYQLSRTHIVSEEVWVNETEHLAEEEVARFEEQGFPPAQIVRDSEGQVQRAWIRWTCVESLADSRAKDRHYTLDRTFGQLRFGDGIHGMAPPKEGSEQLKVSYKVTLGDQGNVGAGRIANLQNSIAFVGSVCNIEAAAGGCSHESIEAAVQRGPQRLKHNNRGVTAEDFEWLAREAYPNIAKVKCLANRNVRMEREIGCMTLIVLPKDGETGMAAFPVLKKQVEKYILERASGLVAFPEFIRVIEPVFLEISVTAAIAVQDMEAVLPTELLAMEKLNRFLNPLTGNFDGKGWDIGQHIHPSVFYALLKSIHAIQFVEKLYMTVYKLERGQRSELDGNSLSALPHGVVISGKHKISVRTV</sequence>
<gene>
    <name evidence="1" type="ORF">CF651_17635</name>
</gene>
<proteinExistence type="predicted"/>
<keyword evidence="2" id="KW-1185">Reference proteome</keyword>
<reference evidence="1 2" key="1">
    <citation type="submission" date="2017-07" db="EMBL/GenBank/DDBJ databases">
        <title>Genome sequencing and assembly of Paenibacillus rigui.</title>
        <authorList>
            <person name="Mayilraj S."/>
        </authorList>
    </citation>
    <scope>NUCLEOTIDE SEQUENCE [LARGE SCALE GENOMIC DNA]</scope>
    <source>
        <strain evidence="1 2">JCM 16352</strain>
    </source>
</reference>
<protein>
    <submittedName>
        <fullName evidence="1">Putative baseplate assembly protein</fullName>
    </submittedName>
</protein>
<evidence type="ECO:0000313" key="2">
    <source>
        <dbReference type="Proteomes" id="UP000215509"/>
    </source>
</evidence>
<name>A0A229UQ79_9BACL</name>
<dbReference type="AlphaFoldDB" id="A0A229UQ79"/>
<organism evidence="1 2">
    <name type="scientific">Paenibacillus rigui</name>
    <dbReference type="NCBI Taxonomy" id="554312"/>
    <lineage>
        <taxon>Bacteria</taxon>
        <taxon>Bacillati</taxon>
        <taxon>Bacillota</taxon>
        <taxon>Bacilli</taxon>
        <taxon>Bacillales</taxon>
        <taxon>Paenibacillaceae</taxon>
        <taxon>Paenibacillus</taxon>
    </lineage>
</organism>